<dbReference type="InterPro" id="IPR016181">
    <property type="entry name" value="Acyl_CoA_acyltransferase"/>
</dbReference>
<dbReference type="Proteomes" id="UP000031516">
    <property type="component" value="Unassembled WGS sequence"/>
</dbReference>
<evidence type="ECO:0000313" key="20">
    <source>
        <dbReference type="Proteomes" id="UP000031516"/>
    </source>
</evidence>
<evidence type="ECO:0000256" key="9">
    <source>
        <dbReference type="ARBA" id="ARBA00022853"/>
    </source>
</evidence>
<evidence type="ECO:0000256" key="14">
    <source>
        <dbReference type="PIRNR" id="PIRNR038084"/>
    </source>
</evidence>
<dbReference type="InterPro" id="IPR037113">
    <property type="entry name" value="Hat1_N_sf"/>
</dbReference>
<keyword evidence="7 14" id="KW-0808">Transferase</keyword>
<dbReference type="InterPro" id="IPR019467">
    <property type="entry name" value="Hat1_N"/>
</dbReference>
<organism evidence="19 20">
    <name type="scientific">Kluyveromyces dobzhanskii CBS 2104</name>
    <dbReference type="NCBI Taxonomy" id="1427455"/>
    <lineage>
        <taxon>Eukaryota</taxon>
        <taxon>Fungi</taxon>
        <taxon>Dikarya</taxon>
        <taxon>Ascomycota</taxon>
        <taxon>Saccharomycotina</taxon>
        <taxon>Saccharomycetes</taxon>
        <taxon>Saccharomycetales</taxon>
        <taxon>Saccharomycetaceae</taxon>
        <taxon>Kluyveromyces</taxon>
    </lineage>
</organism>
<evidence type="ECO:0000256" key="1">
    <source>
        <dbReference type="ARBA" id="ARBA00004123"/>
    </source>
</evidence>
<name>A0A0A8L1C1_9SACH</name>
<gene>
    <name evidence="19" type="ORF">KLDO_g975</name>
</gene>
<evidence type="ECO:0000256" key="13">
    <source>
        <dbReference type="ARBA" id="ARBA00048017"/>
    </source>
</evidence>
<evidence type="ECO:0000256" key="3">
    <source>
        <dbReference type="ARBA" id="ARBA00010543"/>
    </source>
</evidence>
<dbReference type="PIRSF" id="PIRSF038084">
    <property type="entry name" value="HAT-B_cat"/>
    <property type="match status" value="1"/>
</dbReference>
<accession>A0A0A8L1C1</accession>
<keyword evidence="9" id="KW-0156">Chromatin regulator</keyword>
<evidence type="ECO:0000256" key="2">
    <source>
        <dbReference type="ARBA" id="ARBA00004496"/>
    </source>
</evidence>
<keyword evidence="8" id="KW-0227">DNA damage</keyword>
<evidence type="ECO:0000256" key="17">
    <source>
        <dbReference type="PIRSR" id="PIRSR038084-3"/>
    </source>
</evidence>
<evidence type="ECO:0000256" key="16">
    <source>
        <dbReference type="PIRSR" id="PIRSR038084-2"/>
    </source>
</evidence>
<dbReference type="GO" id="GO:0005634">
    <property type="term" value="C:nucleus"/>
    <property type="evidence" value="ECO:0007669"/>
    <property type="project" value="UniProtKB-SubCell"/>
</dbReference>
<dbReference type="OrthoDB" id="10253098at2759"/>
<feature type="site" description="Interaction with histone H4 N-terminus" evidence="17">
    <location>
        <position position="173"/>
    </location>
</feature>
<dbReference type="GO" id="GO:0000781">
    <property type="term" value="C:chromosome, telomeric region"/>
    <property type="evidence" value="ECO:0007669"/>
    <property type="project" value="GOC"/>
</dbReference>
<evidence type="ECO:0000256" key="11">
    <source>
        <dbReference type="ARBA" id="ARBA00023242"/>
    </source>
</evidence>
<keyword evidence="11 14" id="KW-0539">Nucleus</keyword>
<dbReference type="PROSITE" id="PS51186">
    <property type="entry name" value="GNAT"/>
    <property type="match status" value="1"/>
</dbReference>
<dbReference type="EC" id="2.3.1.48" evidence="4 14"/>
<dbReference type="EMBL" id="CCBQ010000016">
    <property type="protein sequence ID" value="CDO92659.1"/>
    <property type="molecule type" value="Genomic_DNA"/>
</dbReference>
<keyword evidence="6 14" id="KW-0963">Cytoplasm</keyword>
<sequence>MAVDLKPETWTISSNEALNLSLVDGEGAIIFKPTFTYPIYGESEQIFGYKNLQIFLAFDSVTFKPFVNVKYDSKLSDEIEDVQKLLLDKLPKNDVVVKDEVAWIKSFTEEQHDFTLPDESSLVENYVIDGQDYVIYRVSLQTPTIKKLHRRMQIFTLLFIESASYIDESDASWEIFITFNKNTKQCIGYTTTYQFWRYLGAASFDSADSGDQKCRAKISQFLIMPPYQGKGHGKKLYQSIAKQWVSDPSVIEITVEDPNESFDDLRDRCDFERIMNDKLLLDCPNELPINPDWINRKQQTLKLEKRQFSRILEMFLLYQKSPNYRLQLKKRIYEKNFEGLMDMDDDSKKDKLQTAFQSLTEDYNRILSRVSLKKRSQVVDSAGSSGKKIKA</sequence>
<evidence type="ECO:0000259" key="18">
    <source>
        <dbReference type="PROSITE" id="PS51186"/>
    </source>
</evidence>
<feature type="active site" description="Proton donor/acceptor" evidence="15">
    <location>
        <position position="256"/>
    </location>
</feature>
<dbReference type="SUPFAM" id="SSF55729">
    <property type="entry name" value="Acyl-CoA N-acyltransferases (Nat)"/>
    <property type="match status" value="1"/>
</dbReference>
<dbReference type="GO" id="GO:0031509">
    <property type="term" value="P:subtelomeric heterochromatin formation"/>
    <property type="evidence" value="ECO:0007669"/>
    <property type="project" value="InterPro"/>
</dbReference>
<dbReference type="AlphaFoldDB" id="A0A0A8L1C1"/>
<dbReference type="PANTHER" id="PTHR12046">
    <property type="entry name" value="HISTONE ACETYLTRANSFERASE TYPE B CATALYTIC SUBUNIT"/>
    <property type="match status" value="1"/>
</dbReference>
<feature type="binding site" evidence="16">
    <location>
        <position position="268"/>
    </location>
    <ligand>
        <name>acetyl-CoA</name>
        <dbReference type="ChEBI" id="CHEBI:57288"/>
    </ligand>
</feature>
<evidence type="ECO:0000256" key="5">
    <source>
        <dbReference type="ARBA" id="ARBA00021268"/>
    </source>
</evidence>
<evidence type="ECO:0000256" key="4">
    <source>
        <dbReference type="ARBA" id="ARBA00013184"/>
    </source>
</evidence>
<keyword evidence="12 14" id="KW-0012">Acyltransferase</keyword>
<keyword evidence="20" id="KW-1185">Reference proteome</keyword>
<comment type="subunit">
    <text evidence="14">Component of the HAT-B complex composed of at least HAT1 and HAT2. The HAT-B complex binds to histone H4 tail.</text>
</comment>
<feature type="binding site" evidence="16">
    <location>
        <position position="259"/>
    </location>
    <ligand>
        <name>acetyl-CoA</name>
        <dbReference type="ChEBI" id="CHEBI:57288"/>
    </ligand>
</feature>
<dbReference type="Pfam" id="PF10394">
    <property type="entry name" value="Hat1_N"/>
    <property type="match status" value="1"/>
</dbReference>
<evidence type="ECO:0000256" key="8">
    <source>
        <dbReference type="ARBA" id="ARBA00022763"/>
    </source>
</evidence>
<feature type="region of interest" description="Interaction with histone H4 N-terminus" evidence="16">
    <location>
        <begin position="42"/>
        <end position="44"/>
    </location>
</feature>
<dbReference type="GO" id="GO:0042393">
    <property type="term" value="F:histone binding"/>
    <property type="evidence" value="ECO:0007669"/>
    <property type="project" value="InterPro"/>
</dbReference>
<dbReference type="Pfam" id="PF00583">
    <property type="entry name" value="Acetyltransf_1"/>
    <property type="match status" value="1"/>
</dbReference>
<comment type="catalytic activity">
    <reaction evidence="13 14">
        <text>L-lysyl-[protein] + acetyl-CoA = N(6)-acetyl-L-lysyl-[protein] + CoA + H(+)</text>
        <dbReference type="Rhea" id="RHEA:45948"/>
        <dbReference type="Rhea" id="RHEA-COMP:9752"/>
        <dbReference type="Rhea" id="RHEA-COMP:10731"/>
        <dbReference type="ChEBI" id="CHEBI:15378"/>
        <dbReference type="ChEBI" id="CHEBI:29969"/>
        <dbReference type="ChEBI" id="CHEBI:57287"/>
        <dbReference type="ChEBI" id="CHEBI:57288"/>
        <dbReference type="ChEBI" id="CHEBI:61930"/>
        <dbReference type="EC" id="2.3.1.48"/>
    </reaction>
</comment>
<dbReference type="Gene3D" id="1.10.10.390">
    <property type="match status" value="1"/>
</dbReference>
<evidence type="ECO:0000256" key="6">
    <source>
        <dbReference type="ARBA" id="ARBA00022490"/>
    </source>
</evidence>
<dbReference type="InterPro" id="IPR013523">
    <property type="entry name" value="Hist_AcTrfase_HAT1_C"/>
</dbReference>
<reference evidence="19 20" key="1">
    <citation type="submission" date="2014-03" db="EMBL/GenBank/DDBJ databases">
        <title>The genome of Kluyveromyces dobzhanskii.</title>
        <authorList>
            <person name="Nystedt B."/>
            <person name="Astrom S."/>
        </authorList>
    </citation>
    <scope>NUCLEOTIDE SEQUENCE [LARGE SCALE GENOMIC DNA]</scope>
    <source>
        <strain evidence="19 20">CBS 2104</strain>
    </source>
</reference>
<dbReference type="FunFam" id="3.40.630.30:FF:000114">
    <property type="entry name" value="Histone acetyltransferase type B catalytic subunit"/>
    <property type="match status" value="1"/>
</dbReference>
<proteinExistence type="inferred from homology"/>
<comment type="caution">
    <text evidence="19">The sequence shown here is derived from an EMBL/GenBank/DDBJ whole genome shotgun (WGS) entry which is preliminary data.</text>
</comment>
<dbReference type="Gene3D" id="3.40.630.30">
    <property type="match status" value="1"/>
</dbReference>
<comment type="function">
    <text evidence="14">Catalytic component of the histone acetylase B (HAT-B) complex. Has intrinsic substrate specificity that modifies lysine in recognition sequence GXGKXG. Involved in DNA double-strand break repair.</text>
</comment>
<dbReference type="GO" id="GO:0006281">
    <property type="term" value="P:DNA repair"/>
    <property type="evidence" value="ECO:0007669"/>
    <property type="project" value="UniProtKB-KW"/>
</dbReference>
<comment type="similarity">
    <text evidence="3 14">Belongs to the HAT1 family.</text>
</comment>
<protein>
    <recommendedName>
        <fullName evidence="5 14">Histone acetyltransferase type B catalytic subunit</fullName>
        <ecNumber evidence="4 14">2.3.1.48</ecNumber>
    </recommendedName>
</protein>
<feature type="region of interest" description="Interaction with histone H4 N-terminus" evidence="16">
    <location>
        <begin position="193"/>
        <end position="195"/>
    </location>
</feature>
<evidence type="ECO:0000256" key="7">
    <source>
        <dbReference type="ARBA" id="ARBA00022679"/>
    </source>
</evidence>
<dbReference type="GO" id="GO:0004402">
    <property type="term" value="F:histone acetyltransferase activity"/>
    <property type="evidence" value="ECO:0007669"/>
    <property type="project" value="UniProtKB-UniRule"/>
</dbReference>
<evidence type="ECO:0000256" key="15">
    <source>
        <dbReference type="PIRSR" id="PIRSR038084-1"/>
    </source>
</evidence>
<keyword evidence="10" id="KW-0234">DNA repair</keyword>
<evidence type="ECO:0000256" key="12">
    <source>
        <dbReference type="ARBA" id="ARBA00023315"/>
    </source>
</evidence>
<dbReference type="Pfam" id="PF21184">
    <property type="entry name" value="HAT1_C_fung"/>
    <property type="match status" value="1"/>
</dbReference>
<feature type="binding site" evidence="16">
    <location>
        <begin position="221"/>
        <end position="223"/>
    </location>
    <ligand>
        <name>acetyl-CoA</name>
        <dbReference type="ChEBI" id="CHEBI:57288"/>
    </ligand>
</feature>
<evidence type="ECO:0000256" key="10">
    <source>
        <dbReference type="ARBA" id="ARBA00023204"/>
    </source>
</evidence>
<feature type="domain" description="N-acetyltransferase" evidence="18">
    <location>
        <begin position="138"/>
        <end position="290"/>
    </location>
</feature>
<dbReference type="GO" id="GO:0005737">
    <property type="term" value="C:cytoplasm"/>
    <property type="evidence" value="ECO:0007669"/>
    <property type="project" value="UniProtKB-SubCell"/>
</dbReference>
<dbReference type="InterPro" id="IPR017380">
    <property type="entry name" value="Hist_AcTrfase_B-typ_cat-su"/>
</dbReference>
<dbReference type="Gene3D" id="3.90.360.10">
    <property type="entry name" value="Histone acetyl transferase 1 (HAT1), N-terminal domain"/>
    <property type="match status" value="1"/>
</dbReference>
<evidence type="ECO:0000313" key="19">
    <source>
        <dbReference type="EMBL" id="CDO92659.1"/>
    </source>
</evidence>
<dbReference type="InterPro" id="IPR000182">
    <property type="entry name" value="GNAT_dom"/>
</dbReference>
<comment type="subcellular location">
    <subcellularLocation>
        <location evidence="2 14">Cytoplasm</location>
    </subcellularLocation>
    <subcellularLocation>
        <location evidence="1 14">Nucleus</location>
    </subcellularLocation>
</comment>